<dbReference type="eggNOG" id="COG1639">
    <property type="taxonomic scope" value="Bacteria"/>
</dbReference>
<dbReference type="PANTHER" id="PTHR33525">
    <property type="match status" value="1"/>
</dbReference>
<dbReference type="Pfam" id="PF08668">
    <property type="entry name" value="HDOD"/>
    <property type="match status" value="1"/>
</dbReference>
<evidence type="ECO:0000259" key="1">
    <source>
        <dbReference type="PROSITE" id="PS51833"/>
    </source>
</evidence>
<dbReference type="SUPFAM" id="SSF109604">
    <property type="entry name" value="HD-domain/PDEase-like"/>
    <property type="match status" value="1"/>
</dbReference>
<gene>
    <name evidence="2" type="ordered locus">Sden_0674</name>
</gene>
<dbReference type="KEGG" id="sdn:Sden_0674"/>
<protein>
    <recommendedName>
        <fullName evidence="1">HDOD domain-containing protein</fullName>
    </recommendedName>
</protein>
<dbReference type="RefSeq" id="WP_011495129.1">
    <property type="nucleotide sequence ID" value="NC_007954.1"/>
</dbReference>
<dbReference type="HOGENOM" id="CLU_048246_4_0_6"/>
<dbReference type="EMBL" id="CP000302">
    <property type="protein sequence ID" value="ABE53964.1"/>
    <property type="molecule type" value="Genomic_DNA"/>
</dbReference>
<dbReference type="PROSITE" id="PS51833">
    <property type="entry name" value="HDOD"/>
    <property type="match status" value="1"/>
</dbReference>
<dbReference type="OrthoDB" id="9770715at2"/>
<dbReference type="PANTHER" id="PTHR33525:SF4">
    <property type="entry name" value="CYCLIC DI-GMP PHOSPHODIESTERASE CDGJ"/>
    <property type="match status" value="1"/>
</dbReference>
<evidence type="ECO:0000313" key="2">
    <source>
        <dbReference type="EMBL" id="ABE53964.1"/>
    </source>
</evidence>
<dbReference type="InterPro" id="IPR052340">
    <property type="entry name" value="RNase_Y/CdgJ"/>
</dbReference>
<organism evidence="2 3">
    <name type="scientific">Shewanella denitrificans (strain OS217 / ATCC BAA-1090 / DSM 15013)</name>
    <dbReference type="NCBI Taxonomy" id="318161"/>
    <lineage>
        <taxon>Bacteria</taxon>
        <taxon>Pseudomonadati</taxon>
        <taxon>Pseudomonadota</taxon>
        <taxon>Gammaproteobacteria</taxon>
        <taxon>Alteromonadales</taxon>
        <taxon>Shewanellaceae</taxon>
        <taxon>Shewanella</taxon>
    </lineage>
</organism>
<dbReference type="AlphaFoldDB" id="Q12RG2"/>
<dbReference type="Proteomes" id="UP000001982">
    <property type="component" value="Chromosome"/>
</dbReference>
<accession>Q12RG2</accession>
<name>Q12RG2_SHEDO</name>
<dbReference type="InterPro" id="IPR013976">
    <property type="entry name" value="HDOD"/>
</dbReference>
<feature type="domain" description="HDOD" evidence="1">
    <location>
        <begin position="15"/>
        <end position="208"/>
    </location>
</feature>
<sequence>MSTSPLYYAKKTQELCALSDVYITLNRMLSSDGCSLEQLADAIAYEPAIAASILKIANSAMFSMPRKIDSLSKALTILGIKEVKKLVNAYGITAAFSNLDPNVVDMDKFWEISVDCALICQYFAKNKQIPNTDNIFLSGLFHNLGMLAMISSEPAKVRYCEGYDRDETPWFRQNQVFGFTFADCTTELLKLWDLPDSIIQPIAEFNGAEHEPLPDNSKLLYMASRLAVINADPGLYAKEALIDKAILDDLGIESSDMSQSLEYCNEQAMELLATFPIQGRKSSE</sequence>
<proteinExistence type="predicted"/>
<reference evidence="2 3" key="1">
    <citation type="submission" date="2006-03" db="EMBL/GenBank/DDBJ databases">
        <title>Complete sequence of Shewanella denitrificans OS217.</title>
        <authorList>
            <consortium name="US DOE Joint Genome Institute"/>
            <person name="Copeland A."/>
            <person name="Lucas S."/>
            <person name="Lapidus A."/>
            <person name="Barry K."/>
            <person name="Detter J.C."/>
            <person name="Glavina del Rio T."/>
            <person name="Hammon N."/>
            <person name="Israni S."/>
            <person name="Dalin E."/>
            <person name="Tice H."/>
            <person name="Pitluck S."/>
            <person name="Brettin T."/>
            <person name="Bruce D."/>
            <person name="Han C."/>
            <person name="Tapia R."/>
            <person name="Gilna P."/>
            <person name="Kiss H."/>
            <person name="Schmutz J."/>
            <person name="Larimer F."/>
            <person name="Land M."/>
            <person name="Hauser L."/>
            <person name="Kyrpides N."/>
            <person name="Lykidis A."/>
            <person name="Richardson P."/>
        </authorList>
    </citation>
    <scope>NUCLEOTIDE SEQUENCE [LARGE SCALE GENOMIC DNA]</scope>
    <source>
        <strain evidence="3">OS217 / ATCC BAA-1090 / DSM 15013</strain>
    </source>
</reference>
<dbReference type="Gene3D" id="1.10.3210.10">
    <property type="entry name" value="Hypothetical protein af1432"/>
    <property type="match status" value="1"/>
</dbReference>
<evidence type="ECO:0000313" key="3">
    <source>
        <dbReference type="Proteomes" id="UP000001982"/>
    </source>
</evidence>
<dbReference type="STRING" id="318161.Sden_0674"/>
<keyword evidence="3" id="KW-1185">Reference proteome</keyword>